<dbReference type="GO" id="GO:0016787">
    <property type="term" value="F:hydrolase activity"/>
    <property type="evidence" value="ECO:0007669"/>
    <property type="project" value="UniProtKB-KW"/>
</dbReference>
<dbReference type="Pfam" id="PF17917">
    <property type="entry name" value="RT_RNaseH"/>
    <property type="match status" value="1"/>
</dbReference>
<evidence type="ECO:0000256" key="1">
    <source>
        <dbReference type="ARBA" id="ARBA00022679"/>
    </source>
</evidence>
<evidence type="ECO:0000256" key="6">
    <source>
        <dbReference type="ARBA" id="ARBA00022918"/>
    </source>
</evidence>
<gene>
    <name evidence="8" type="ORF">O181_010401</name>
</gene>
<dbReference type="Proteomes" id="UP000765509">
    <property type="component" value="Unassembled WGS sequence"/>
</dbReference>
<dbReference type="GO" id="GO:0004519">
    <property type="term" value="F:endonuclease activity"/>
    <property type="evidence" value="ECO:0007669"/>
    <property type="project" value="UniProtKB-KW"/>
</dbReference>
<dbReference type="Gene3D" id="3.30.70.270">
    <property type="match status" value="1"/>
</dbReference>
<keyword evidence="9" id="KW-1185">Reference proteome</keyword>
<proteinExistence type="predicted"/>
<comment type="caution">
    <text evidence="8">The sequence shown here is derived from an EMBL/GenBank/DDBJ whole genome shotgun (WGS) entry which is preliminary data.</text>
</comment>
<name>A0A9Q3BQZ0_9BASI</name>
<evidence type="ECO:0000256" key="3">
    <source>
        <dbReference type="ARBA" id="ARBA00022722"/>
    </source>
</evidence>
<dbReference type="InterPro" id="IPR050951">
    <property type="entry name" value="Retrovirus_Pol_polyprotein"/>
</dbReference>
<keyword evidence="6" id="KW-0695">RNA-directed DNA polymerase</keyword>
<keyword evidence="3" id="KW-0540">Nuclease</keyword>
<dbReference type="SUPFAM" id="SSF56672">
    <property type="entry name" value="DNA/RNA polymerases"/>
    <property type="match status" value="1"/>
</dbReference>
<feature type="domain" description="Reverse transcriptase RNase H-like" evidence="7">
    <location>
        <begin position="103"/>
        <end position="210"/>
    </location>
</feature>
<keyword evidence="2" id="KW-0548">Nucleotidyltransferase</keyword>
<dbReference type="InterPro" id="IPR043128">
    <property type="entry name" value="Rev_trsase/Diguanyl_cyclase"/>
</dbReference>
<evidence type="ECO:0000313" key="8">
    <source>
        <dbReference type="EMBL" id="MBW0470686.1"/>
    </source>
</evidence>
<protein>
    <recommendedName>
        <fullName evidence="7">Reverse transcriptase RNase H-like domain-containing protein</fullName>
    </recommendedName>
</protein>
<evidence type="ECO:0000313" key="9">
    <source>
        <dbReference type="Proteomes" id="UP000765509"/>
    </source>
</evidence>
<evidence type="ECO:0000256" key="2">
    <source>
        <dbReference type="ARBA" id="ARBA00022695"/>
    </source>
</evidence>
<sequence>MKISFKKFNFGFKGLKALGHVVSDLSLGIDKNRVAAVLPKPMPQNKRKIHTFLGFSQYYRQNIKDFSSIEIPVYRLCDKDTIFEMTVNRVQALTTAALLLMPDFDLPFKLYIDASGDSLGTAVHQVQIINDKPVEGPIFFKSMNIKTAEAKYGANQFECLCLFWALEKLDYFLEEFVIELIIDFTAVKLLLNMKTPNRHILRWIIAIQEYRGNMNIVHKDGNIQNNADGLSRWPLPNNIDNPLYVPEEASPQIPIEVISVTDLNTTFFEGTPAILEKGWNPRLPQDSLRKYFVVLHPTAASFKAVLHRARKHAVRYMGDSFEYAKDKWDKSHTTPDFKVGDLVLVFTIDFNNIKGFKKFKESFAQHFVIKALHGENALEVDLSEDLGNKHPTFPVSLMKPYKSVDYGKFTLSNKAPQHRTLVESPCTKKIIKVLKERKLRTKKVREYLVR</sequence>
<evidence type="ECO:0000259" key="7">
    <source>
        <dbReference type="Pfam" id="PF17917"/>
    </source>
</evidence>
<dbReference type="PANTHER" id="PTHR37984">
    <property type="entry name" value="PROTEIN CBG26694"/>
    <property type="match status" value="1"/>
</dbReference>
<dbReference type="EMBL" id="AVOT02002515">
    <property type="protein sequence ID" value="MBW0470686.1"/>
    <property type="molecule type" value="Genomic_DNA"/>
</dbReference>
<reference evidence="8" key="1">
    <citation type="submission" date="2021-03" db="EMBL/GenBank/DDBJ databases">
        <title>Draft genome sequence of rust myrtle Austropuccinia psidii MF-1, a brazilian biotype.</title>
        <authorList>
            <person name="Quecine M.C."/>
            <person name="Pachon D.M.R."/>
            <person name="Bonatelli M.L."/>
            <person name="Correr F.H."/>
            <person name="Franceschini L.M."/>
            <person name="Leite T.F."/>
            <person name="Margarido G.R.A."/>
            <person name="Almeida C.A."/>
            <person name="Ferrarezi J.A."/>
            <person name="Labate C.A."/>
        </authorList>
    </citation>
    <scope>NUCLEOTIDE SEQUENCE</scope>
    <source>
        <strain evidence="8">MF-1</strain>
    </source>
</reference>
<keyword evidence="1" id="KW-0808">Transferase</keyword>
<accession>A0A9Q3BQZ0</accession>
<evidence type="ECO:0000256" key="5">
    <source>
        <dbReference type="ARBA" id="ARBA00022801"/>
    </source>
</evidence>
<keyword evidence="5" id="KW-0378">Hydrolase</keyword>
<dbReference type="InterPro" id="IPR043502">
    <property type="entry name" value="DNA/RNA_pol_sf"/>
</dbReference>
<keyword evidence="4" id="KW-0255">Endonuclease</keyword>
<dbReference type="AlphaFoldDB" id="A0A9Q3BQZ0"/>
<evidence type="ECO:0000256" key="4">
    <source>
        <dbReference type="ARBA" id="ARBA00022759"/>
    </source>
</evidence>
<dbReference type="PANTHER" id="PTHR37984:SF5">
    <property type="entry name" value="PROTEIN NYNRIN-LIKE"/>
    <property type="match status" value="1"/>
</dbReference>
<dbReference type="InterPro" id="IPR041373">
    <property type="entry name" value="RT_RNaseH"/>
</dbReference>
<organism evidence="8 9">
    <name type="scientific">Austropuccinia psidii MF-1</name>
    <dbReference type="NCBI Taxonomy" id="1389203"/>
    <lineage>
        <taxon>Eukaryota</taxon>
        <taxon>Fungi</taxon>
        <taxon>Dikarya</taxon>
        <taxon>Basidiomycota</taxon>
        <taxon>Pucciniomycotina</taxon>
        <taxon>Pucciniomycetes</taxon>
        <taxon>Pucciniales</taxon>
        <taxon>Sphaerophragmiaceae</taxon>
        <taxon>Austropuccinia</taxon>
    </lineage>
</organism>
<dbReference type="GO" id="GO:0003964">
    <property type="term" value="F:RNA-directed DNA polymerase activity"/>
    <property type="evidence" value="ECO:0007669"/>
    <property type="project" value="UniProtKB-KW"/>
</dbReference>